<dbReference type="VEuPathDB" id="TriTrypDB:LtaPh_3129000"/>
<dbReference type="AlphaFoldDB" id="A0A640KP37"/>
<dbReference type="OrthoDB" id="261468at2759"/>
<comment type="caution">
    <text evidence="1">The sequence shown here is derived from an EMBL/GenBank/DDBJ whole genome shotgun (WGS) entry which is preliminary data.</text>
</comment>
<name>A0A640KP37_LEITA</name>
<gene>
    <name evidence="1" type="ORF">LtaPh_3129000</name>
</gene>
<organism evidence="1 2">
    <name type="scientific">Leishmania tarentolae</name>
    <name type="common">Sauroleishmania tarentolae</name>
    <dbReference type="NCBI Taxonomy" id="5689"/>
    <lineage>
        <taxon>Eukaryota</taxon>
        <taxon>Discoba</taxon>
        <taxon>Euglenozoa</taxon>
        <taxon>Kinetoplastea</taxon>
        <taxon>Metakinetoplastina</taxon>
        <taxon>Trypanosomatida</taxon>
        <taxon>Trypanosomatidae</taxon>
        <taxon>Leishmaniinae</taxon>
        <taxon>Leishmania</taxon>
        <taxon>lizard Leishmania</taxon>
    </lineage>
</organism>
<protein>
    <submittedName>
        <fullName evidence="1">Uncharacterized protein</fullName>
    </submittedName>
</protein>
<accession>A0A640KP37</accession>
<evidence type="ECO:0000313" key="1">
    <source>
        <dbReference type="EMBL" id="GET91252.1"/>
    </source>
</evidence>
<dbReference type="EMBL" id="BLBS01000047">
    <property type="protein sequence ID" value="GET91252.1"/>
    <property type="molecule type" value="Genomic_DNA"/>
</dbReference>
<evidence type="ECO:0000313" key="2">
    <source>
        <dbReference type="Proteomes" id="UP000419144"/>
    </source>
</evidence>
<sequence>MDVFHVQTQSSRKAGKWTRRVLSLHSHLGIAAITDSDTAEDTLRDGMRISSAQIWPQYDKKRVKENVFSMDAMLTMHVKGVAAKIRVREKQNSRGSGKIYSYTMKGTGKETLTWTLRFDSHEDLEKAMSLIGCMMTVGENCPVVRYADTPH</sequence>
<reference evidence="1" key="1">
    <citation type="submission" date="2019-11" db="EMBL/GenBank/DDBJ databases">
        <title>Leishmania tarentolae CDS.</title>
        <authorList>
            <person name="Goto Y."/>
            <person name="Yamagishi J."/>
        </authorList>
    </citation>
    <scope>NUCLEOTIDE SEQUENCE [LARGE SCALE GENOMIC DNA]</scope>
    <source>
        <strain evidence="1">Parrot Tar II</strain>
    </source>
</reference>
<proteinExistence type="predicted"/>
<dbReference type="Proteomes" id="UP000419144">
    <property type="component" value="Unassembled WGS sequence"/>
</dbReference>
<keyword evidence="2" id="KW-1185">Reference proteome</keyword>